<dbReference type="Gene3D" id="3.40.50.300">
    <property type="entry name" value="P-loop containing nucleotide triphosphate hydrolases"/>
    <property type="match status" value="2"/>
</dbReference>
<dbReference type="InterPro" id="IPR027417">
    <property type="entry name" value="P-loop_NTPase"/>
</dbReference>
<dbReference type="InterPro" id="IPR001650">
    <property type="entry name" value="Helicase_C-like"/>
</dbReference>
<evidence type="ECO:0000313" key="6">
    <source>
        <dbReference type="Proteomes" id="UP000077339"/>
    </source>
</evidence>
<dbReference type="GO" id="GO:0006281">
    <property type="term" value="P:DNA repair"/>
    <property type="evidence" value="ECO:0007669"/>
    <property type="project" value="TreeGrafter"/>
</dbReference>
<dbReference type="PANTHER" id="PTHR13710">
    <property type="entry name" value="DNA HELICASE RECQ FAMILY MEMBER"/>
    <property type="match status" value="1"/>
</dbReference>
<dbReference type="STRING" id="1453497.AT15_00040"/>
<dbReference type="PATRIC" id="fig|1453497.3.peg.8"/>
<dbReference type="OrthoDB" id="9798754at2"/>
<dbReference type="Pfam" id="PF00270">
    <property type="entry name" value="DEAD"/>
    <property type="match status" value="1"/>
</dbReference>
<dbReference type="SMART" id="SM00490">
    <property type="entry name" value="HELICc"/>
    <property type="match status" value="1"/>
</dbReference>
<dbReference type="CDD" id="cd17920">
    <property type="entry name" value="DEXHc_RecQ"/>
    <property type="match status" value="1"/>
</dbReference>
<dbReference type="InterPro" id="IPR014001">
    <property type="entry name" value="Helicase_ATP-bd"/>
</dbReference>
<organism evidence="5 6">
    <name type="scientific">Kosmotoga arenicorallina S304</name>
    <dbReference type="NCBI Taxonomy" id="1453497"/>
    <lineage>
        <taxon>Bacteria</taxon>
        <taxon>Thermotogati</taxon>
        <taxon>Thermotogota</taxon>
        <taxon>Thermotogae</taxon>
        <taxon>Kosmotogales</taxon>
        <taxon>Kosmotogaceae</taxon>
        <taxon>Kosmotoga</taxon>
    </lineage>
</organism>
<reference evidence="5 6" key="1">
    <citation type="submission" date="2014-02" db="EMBL/GenBank/DDBJ databases">
        <title>Kosmotoga genome sequencing.</title>
        <authorList>
            <person name="Pollo S.M."/>
            <person name="Charchuk R."/>
            <person name="Nesbo C.L."/>
        </authorList>
    </citation>
    <scope>NUCLEOTIDE SEQUENCE [LARGE SCALE GENOMIC DNA]</scope>
    <source>
        <strain evidence="5 6">S304</strain>
    </source>
</reference>
<dbReference type="Proteomes" id="UP000077339">
    <property type="component" value="Unassembled WGS sequence"/>
</dbReference>
<name>A0A182C860_9BACT</name>
<sequence>MALDIIDSPKSSFVVEKIEELLKSYNLIVLKNAGRLSLDTIKDLASYFEEDLELNVDWYISLTAPDKLMNLADKFLKSKKLIVTEYLYSILAKNVPFVLAKFQDDSATLLLNEKPGVFISNEQWKYFENLGAFEKHGDRMICLANDVPVAVPLLEMPEVEEIFAYNDLIKRLKNKKVYGISLSQEFKSELQNSGILFCKPFEADTFLFLNNDKNTMDKLSKEFFKALDNKMKPEIVRYAGFVISRDTRSIDIDGYLKREYGFDNFLEYNAVTLSKKHYKISQKELIQFLIDQRGKTNPRDLFFVASTGSGKSLVYMLAAKVLYELNKSLTIVISPLKSLMEDQVYNLKRRFDEDSVAFINSSLSIEEKTEILSKVNSGQIYLLYISPETFVSHSFDSLIGSRQVGLFVVDEAHLVSSWGKTFRVDYGYLGDELKKLRKLQVFPVMATTATAIWSGELGTIDEISEMLGLKEPQIVFTDVKRSNIDIVIEKFQNDSSSKDSISTQKLEHTSEEILKLVEEKEKTIVYFPFVNHVKQVMGYLDAFPKIRRFVREYTGKTDDIERNKTYKSLRNGRVPVILATKAFGMGVDIHDIRKVFHHCVPPDLSEYVQEIGRAGRDGKKSIAYTYYHPVDPSNGLKLSKLSLPRKWQLKHVMEHIWNLVQIHSDGDIVISLDDLKFLFSTKADESPDQLKNKTRIAMFLVQKELERMAGRPVLIRKNEMYRYLYFSVEDEVGDLLLESFPEIRKVSRKTSRKDKTGTYTSIGSIYSVDIIELWKRCFPEKNIEQLIWLFFNKPAEVFGKRVYPRIKIDVSTNQNVETIERIFGSLLDLLERLTLKVTKQVTMEDFETLIKNTVNEYADFATIKDAKEKIRSIILNYFTGNKRNRKGKLFEISGELINTKIKGLRSNLIRVKSEWTTNFEQILETCSSKCVDYRSPNSGSTGTLFKVLSVMDILGLAIVSYSGGESSAIHFKCVNRTFLLRNKNLPFHILNEIHRKIDRNHEIAKVFYTADMSNKERWDFIENYYLGLQY</sequence>
<dbReference type="GO" id="GO:0009378">
    <property type="term" value="F:four-way junction helicase activity"/>
    <property type="evidence" value="ECO:0007669"/>
    <property type="project" value="TreeGrafter"/>
</dbReference>
<gene>
    <name evidence="5" type="ORF">AT15_00040</name>
</gene>
<dbReference type="Pfam" id="PF00271">
    <property type="entry name" value="Helicase_C"/>
    <property type="match status" value="1"/>
</dbReference>
<dbReference type="GO" id="GO:0005524">
    <property type="term" value="F:ATP binding"/>
    <property type="evidence" value="ECO:0007669"/>
    <property type="project" value="UniProtKB-KW"/>
</dbReference>
<evidence type="ECO:0000259" key="3">
    <source>
        <dbReference type="PROSITE" id="PS51192"/>
    </source>
</evidence>
<feature type="domain" description="Helicase ATP-binding" evidence="3">
    <location>
        <begin position="292"/>
        <end position="469"/>
    </location>
</feature>
<dbReference type="GO" id="GO:0005737">
    <property type="term" value="C:cytoplasm"/>
    <property type="evidence" value="ECO:0007669"/>
    <property type="project" value="TreeGrafter"/>
</dbReference>
<comment type="caution">
    <text evidence="5">The sequence shown here is derived from an EMBL/GenBank/DDBJ whole genome shotgun (WGS) entry which is preliminary data.</text>
</comment>
<dbReference type="EMBL" id="JFHK01000001">
    <property type="protein sequence ID" value="OAA32503.1"/>
    <property type="molecule type" value="Genomic_DNA"/>
</dbReference>
<dbReference type="PANTHER" id="PTHR13710:SF150">
    <property type="entry name" value="ATP-DEPENDENT DNA HELICASE RECQ"/>
    <property type="match status" value="1"/>
</dbReference>
<proteinExistence type="predicted"/>
<dbReference type="RefSeq" id="WP_068345108.1">
    <property type="nucleotide sequence ID" value="NZ_JFHK01000001.1"/>
</dbReference>
<keyword evidence="1" id="KW-0547">Nucleotide-binding</keyword>
<dbReference type="SMART" id="SM00487">
    <property type="entry name" value="DEXDc"/>
    <property type="match status" value="1"/>
</dbReference>
<dbReference type="AlphaFoldDB" id="A0A182C860"/>
<evidence type="ECO:0000256" key="2">
    <source>
        <dbReference type="ARBA" id="ARBA00022840"/>
    </source>
</evidence>
<evidence type="ECO:0000313" key="5">
    <source>
        <dbReference type="EMBL" id="OAA32503.1"/>
    </source>
</evidence>
<evidence type="ECO:0000259" key="4">
    <source>
        <dbReference type="PROSITE" id="PS51194"/>
    </source>
</evidence>
<dbReference type="GO" id="GO:0005694">
    <property type="term" value="C:chromosome"/>
    <property type="evidence" value="ECO:0007669"/>
    <property type="project" value="TreeGrafter"/>
</dbReference>
<evidence type="ECO:0008006" key="7">
    <source>
        <dbReference type="Google" id="ProtNLM"/>
    </source>
</evidence>
<dbReference type="PROSITE" id="PS51192">
    <property type="entry name" value="HELICASE_ATP_BIND_1"/>
    <property type="match status" value="1"/>
</dbReference>
<dbReference type="GO" id="GO:0006310">
    <property type="term" value="P:DNA recombination"/>
    <property type="evidence" value="ECO:0007669"/>
    <property type="project" value="TreeGrafter"/>
</dbReference>
<accession>A0A182C860</accession>
<dbReference type="GO" id="GO:0003676">
    <property type="term" value="F:nucleic acid binding"/>
    <property type="evidence" value="ECO:0007669"/>
    <property type="project" value="InterPro"/>
</dbReference>
<protein>
    <recommendedName>
        <fullName evidence="7">ATP-dependent DNA helicase RecQ</fullName>
    </recommendedName>
</protein>
<feature type="domain" description="Helicase C-terminal" evidence="4">
    <location>
        <begin position="509"/>
        <end position="660"/>
    </location>
</feature>
<keyword evidence="6" id="KW-1185">Reference proteome</keyword>
<dbReference type="SUPFAM" id="SSF52540">
    <property type="entry name" value="P-loop containing nucleoside triphosphate hydrolases"/>
    <property type="match status" value="1"/>
</dbReference>
<keyword evidence="2" id="KW-0067">ATP-binding</keyword>
<dbReference type="GO" id="GO:0043138">
    <property type="term" value="F:3'-5' DNA helicase activity"/>
    <property type="evidence" value="ECO:0007669"/>
    <property type="project" value="TreeGrafter"/>
</dbReference>
<evidence type="ECO:0000256" key="1">
    <source>
        <dbReference type="ARBA" id="ARBA00022741"/>
    </source>
</evidence>
<dbReference type="PROSITE" id="PS51194">
    <property type="entry name" value="HELICASE_CTER"/>
    <property type="match status" value="1"/>
</dbReference>
<dbReference type="InterPro" id="IPR011545">
    <property type="entry name" value="DEAD/DEAH_box_helicase_dom"/>
</dbReference>